<evidence type="ECO:0000313" key="2">
    <source>
        <dbReference type="EMBL" id="KWX71469.1"/>
    </source>
</evidence>
<dbReference type="GO" id="GO:0005886">
    <property type="term" value="C:plasma membrane"/>
    <property type="evidence" value="ECO:0007669"/>
    <property type="project" value="TreeGrafter"/>
</dbReference>
<reference evidence="2 4" key="1">
    <citation type="submission" date="2015-08" db="EMBL/GenBank/DDBJ databases">
        <title>Genome of Paenibacillus jilunlii.</title>
        <authorList>
            <person name="Sant'Anna F.H."/>
            <person name="Ambrosini A."/>
            <person name="Souza R."/>
            <person name="Bach E."/>
            <person name="Fernandes G."/>
            <person name="Balsanelli E."/>
            <person name="Baura V.A."/>
            <person name="Pedrosa F.O."/>
            <person name="Souza E.M."/>
            <person name="Passaglia L."/>
        </authorList>
    </citation>
    <scope>NUCLEOTIDE SEQUENCE [LARGE SCALE GENOMIC DNA]</scope>
    <source>
        <strain evidence="2 4">DSM 23019</strain>
    </source>
</reference>
<dbReference type="Pfam" id="PF00582">
    <property type="entry name" value="Usp"/>
    <property type="match status" value="1"/>
</dbReference>
<accession>A0A1G9GFF6</accession>
<evidence type="ECO:0000313" key="5">
    <source>
        <dbReference type="Proteomes" id="UP000182783"/>
    </source>
</evidence>
<dbReference type="Proteomes" id="UP000070252">
    <property type="component" value="Unassembled WGS sequence"/>
</dbReference>
<dbReference type="InterPro" id="IPR006016">
    <property type="entry name" value="UspA"/>
</dbReference>
<evidence type="ECO:0000313" key="4">
    <source>
        <dbReference type="Proteomes" id="UP000070252"/>
    </source>
</evidence>
<dbReference type="AlphaFoldDB" id="A0A1G9GFF6"/>
<dbReference type="Gene3D" id="3.40.50.620">
    <property type="entry name" value="HUPs"/>
    <property type="match status" value="1"/>
</dbReference>
<dbReference type="PANTHER" id="PTHR45569">
    <property type="entry name" value="SENSOR PROTEIN KDPD"/>
    <property type="match status" value="1"/>
</dbReference>
<dbReference type="Proteomes" id="UP000182783">
    <property type="component" value="Unassembled WGS sequence"/>
</dbReference>
<keyword evidence="4" id="KW-1185">Reference proteome</keyword>
<name>A0A1G9GFF6_9BACL</name>
<dbReference type="RefSeq" id="WP_062526829.1">
    <property type="nucleotide sequence ID" value="NZ_CP048429.1"/>
</dbReference>
<dbReference type="EMBL" id="FNGM01000001">
    <property type="protein sequence ID" value="SDK99379.1"/>
    <property type="molecule type" value="Genomic_DNA"/>
</dbReference>
<protein>
    <submittedName>
        <fullName evidence="3">Universal stress protein family protein</fullName>
    </submittedName>
</protein>
<dbReference type="PANTHER" id="PTHR45569:SF1">
    <property type="entry name" value="SENSOR PROTEIN KDPD"/>
    <property type="match status" value="1"/>
</dbReference>
<dbReference type="InterPro" id="IPR014729">
    <property type="entry name" value="Rossmann-like_a/b/a_fold"/>
</dbReference>
<feature type="domain" description="UspA" evidence="1">
    <location>
        <begin position="8"/>
        <end position="123"/>
    </location>
</feature>
<dbReference type="GO" id="GO:0000155">
    <property type="term" value="F:phosphorelay sensor kinase activity"/>
    <property type="evidence" value="ECO:0007669"/>
    <property type="project" value="TreeGrafter"/>
</dbReference>
<gene>
    <name evidence="2" type="ORF">AML91_25040</name>
    <name evidence="3" type="ORF">SAMN05216191_101377</name>
</gene>
<sequence length="216" mass="24506">MNLRLNNESIMVCVHYGPHGQRLIQRGGQLSQLLNAPLCVLTVDSSKDNEYNHEKEQYISGWETLTKEAGGEFMVRKCLGKKTAEVIVDTARERGVTQIIIGQSGQTLWQEITRGNFINDLIELLGPIDLHIVAVQRYPDLLEQSHEKGFTAYLVKQGDDYVLAEEPEGEETVKGMFFRELDTDFNSGLFKMVENGEAQYLRIVQGVWVKPGKYIK</sequence>
<evidence type="ECO:0000313" key="3">
    <source>
        <dbReference type="EMBL" id="SDK99379.1"/>
    </source>
</evidence>
<proteinExistence type="predicted"/>
<dbReference type="SUPFAM" id="SSF52402">
    <property type="entry name" value="Adenine nucleotide alpha hydrolases-like"/>
    <property type="match status" value="1"/>
</dbReference>
<reference evidence="3 5" key="2">
    <citation type="submission" date="2016-10" db="EMBL/GenBank/DDBJ databases">
        <authorList>
            <person name="de Groot N.N."/>
        </authorList>
    </citation>
    <scope>NUCLEOTIDE SEQUENCE [LARGE SCALE GENOMIC DNA]</scope>
    <source>
        <strain evidence="3 5">CGMCC 1.10239</strain>
    </source>
</reference>
<dbReference type="EMBL" id="LIPY01000122">
    <property type="protein sequence ID" value="KWX71469.1"/>
    <property type="molecule type" value="Genomic_DNA"/>
</dbReference>
<evidence type="ECO:0000259" key="1">
    <source>
        <dbReference type="Pfam" id="PF00582"/>
    </source>
</evidence>
<dbReference type="OrthoDB" id="9806130at2"/>
<dbReference type="InterPro" id="IPR052023">
    <property type="entry name" value="Histidine_kinase_KdpD"/>
</dbReference>
<organism evidence="3 5">
    <name type="scientific">Paenibacillus jilunlii</name>
    <dbReference type="NCBI Taxonomy" id="682956"/>
    <lineage>
        <taxon>Bacteria</taxon>
        <taxon>Bacillati</taxon>
        <taxon>Bacillota</taxon>
        <taxon>Bacilli</taxon>
        <taxon>Bacillales</taxon>
        <taxon>Paenibacillaceae</taxon>
        <taxon>Paenibacillus</taxon>
    </lineage>
</organism>